<protein>
    <submittedName>
        <fullName evidence="8">ABC transporter ATP-binding protein</fullName>
    </submittedName>
</protein>
<evidence type="ECO:0000313" key="10">
    <source>
        <dbReference type="Proteomes" id="UP000285744"/>
    </source>
</evidence>
<reference evidence="9" key="2">
    <citation type="submission" date="2022-10" db="EMBL/GenBank/DDBJ databases">
        <title>The complete genomes of actinobacterial strains from the NBC collection.</title>
        <authorList>
            <person name="Joergensen T.S."/>
            <person name="Alvarez Arevalo M."/>
            <person name="Sterndorff E.B."/>
            <person name="Faurdal D."/>
            <person name="Vuksanovic O."/>
            <person name="Mourched A.-S."/>
            <person name="Charusanti P."/>
            <person name="Shaw S."/>
            <person name="Blin K."/>
            <person name="Weber T."/>
        </authorList>
    </citation>
    <scope>NUCLEOTIDE SEQUENCE</scope>
    <source>
        <strain evidence="9">NBC_00256</strain>
    </source>
</reference>
<keyword evidence="2" id="KW-1003">Cell membrane</keyword>
<dbReference type="RefSeq" id="WP_120329281.1">
    <property type="nucleotide sequence ID" value="NZ_CP108084.1"/>
</dbReference>
<evidence type="ECO:0000256" key="1">
    <source>
        <dbReference type="ARBA" id="ARBA00022448"/>
    </source>
</evidence>
<evidence type="ECO:0000313" key="8">
    <source>
        <dbReference type="EMBL" id="RKF26484.1"/>
    </source>
</evidence>
<dbReference type="GO" id="GO:0016887">
    <property type="term" value="F:ATP hydrolysis activity"/>
    <property type="evidence" value="ECO:0007669"/>
    <property type="project" value="InterPro"/>
</dbReference>
<dbReference type="Proteomes" id="UP001432190">
    <property type="component" value="Chromosome"/>
</dbReference>
<organism evidence="8 10">
    <name type="scientific">Micromonospora globbae</name>
    <dbReference type="NCBI Taxonomy" id="1894969"/>
    <lineage>
        <taxon>Bacteria</taxon>
        <taxon>Bacillati</taxon>
        <taxon>Actinomycetota</taxon>
        <taxon>Actinomycetes</taxon>
        <taxon>Micromonosporales</taxon>
        <taxon>Micromonosporaceae</taxon>
        <taxon>Micromonospora</taxon>
    </lineage>
</organism>
<evidence type="ECO:0000256" key="4">
    <source>
        <dbReference type="ARBA" id="ARBA00022840"/>
    </source>
</evidence>
<dbReference type="GO" id="GO:0005524">
    <property type="term" value="F:ATP binding"/>
    <property type="evidence" value="ECO:0007669"/>
    <property type="project" value="UniProtKB-KW"/>
</dbReference>
<feature type="domain" description="ABC transporter" evidence="7">
    <location>
        <begin position="6"/>
        <end position="220"/>
    </location>
</feature>
<dbReference type="InterPro" id="IPR003593">
    <property type="entry name" value="AAA+_ATPase"/>
</dbReference>
<keyword evidence="1" id="KW-0813">Transport</keyword>
<evidence type="ECO:0000256" key="3">
    <source>
        <dbReference type="ARBA" id="ARBA00022741"/>
    </source>
</evidence>
<dbReference type="InterPro" id="IPR050166">
    <property type="entry name" value="ABC_transporter_ATP-bind"/>
</dbReference>
<dbReference type="InterPro" id="IPR027417">
    <property type="entry name" value="P-loop_NTPase"/>
</dbReference>
<dbReference type="PROSITE" id="PS00211">
    <property type="entry name" value="ABC_TRANSPORTER_1"/>
    <property type="match status" value="1"/>
</dbReference>
<dbReference type="PROSITE" id="PS50893">
    <property type="entry name" value="ABC_TRANSPORTER_2"/>
    <property type="match status" value="1"/>
</dbReference>
<keyword evidence="6" id="KW-0472">Membrane</keyword>
<name>A0A420F0I4_9ACTN</name>
<keyword evidence="3" id="KW-0547">Nucleotide-binding</keyword>
<evidence type="ECO:0000256" key="2">
    <source>
        <dbReference type="ARBA" id="ARBA00022475"/>
    </source>
</evidence>
<keyword evidence="5" id="KW-1278">Translocase</keyword>
<dbReference type="AlphaFoldDB" id="A0A420F0I4"/>
<keyword evidence="4 8" id="KW-0067">ATP-binding</keyword>
<dbReference type="Gene3D" id="3.40.50.300">
    <property type="entry name" value="P-loop containing nucleotide triphosphate hydrolases"/>
    <property type="match status" value="1"/>
</dbReference>
<dbReference type="SMART" id="SM00382">
    <property type="entry name" value="AAA"/>
    <property type="match status" value="1"/>
</dbReference>
<dbReference type="InterPro" id="IPR017871">
    <property type="entry name" value="ABC_transporter-like_CS"/>
</dbReference>
<dbReference type="Proteomes" id="UP000285744">
    <property type="component" value="Unassembled WGS sequence"/>
</dbReference>
<dbReference type="PANTHER" id="PTHR42788">
    <property type="entry name" value="TAURINE IMPORT ATP-BINDING PROTEIN-RELATED"/>
    <property type="match status" value="1"/>
</dbReference>
<evidence type="ECO:0000313" key="9">
    <source>
        <dbReference type="EMBL" id="WUP51814.1"/>
    </source>
</evidence>
<dbReference type="InterPro" id="IPR003439">
    <property type="entry name" value="ABC_transporter-like_ATP-bd"/>
</dbReference>
<evidence type="ECO:0000313" key="11">
    <source>
        <dbReference type="Proteomes" id="UP001432190"/>
    </source>
</evidence>
<evidence type="ECO:0000256" key="6">
    <source>
        <dbReference type="ARBA" id="ARBA00023136"/>
    </source>
</evidence>
<evidence type="ECO:0000259" key="7">
    <source>
        <dbReference type="PROSITE" id="PS50893"/>
    </source>
</evidence>
<dbReference type="EMBL" id="RAQQ01000010">
    <property type="protein sequence ID" value="RKF26484.1"/>
    <property type="molecule type" value="Genomic_DNA"/>
</dbReference>
<sequence length="239" mass="26076">MSTAAIDVRGVRRRFGARAVLDGLDLTVAPDEFVAMLGHSGSGKSTLLRALAGLDPDVEGSLRIRPRRSVVFQQPRLLPWKRVLANVTFGLGGPRPRERALAALAEVGLTGHARAWPVTLSGGEAQRVALARALVREPDVLLLDEPFGALDALTRLRMHVLLRDLCARHRPAVLFVTHDVDEALLLADRVVVLRDGRISLDRTVELPAPRRRTDTAFAALRTALLRELGVPEEIVEVTA</sequence>
<reference evidence="8 10" key="1">
    <citation type="journal article" date="2018" name="Int. J. Syst. Evol. Microbiol.">
        <title>Micromonospora globbae sp. nov., an endophytic actinomycete isolated from roots of Globba winitii C. H. Wright.</title>
        <authorList>
            <person name="Kuncharoen N."/>
            <person name="Pittayakhajonwut P."/>
            <person name="Tanasupawat S."/>
        </authorList>
    </citation>
    <scope>NUCLEOTIDE SEQUENCE [LARGE SCALE GENOMIC DNA]</scope>
    <source>
        <strain evidence="8 10">WPS1-2</strain>
    </source>
</reference>
<dbReference type="Pfam" id="PF00005">
    <property type="entry name" value="ABC_tran"/>
    <property type="match status" value="1"/>
</dbReference>
<keyword evidence="11" id="KW-1185">Reference proteome</keyword>
<evidence type="ECO:0000256" key="5">
    <source>
        <dbReference type="ARBA" id="ARBA00022967"/>
    </source>
</evidence>
<dbReference type="SUPFAM" id="SSF52540">
    <property type="entry name" value="P-loop containing nucleoside triphosphate hydrolases"/>
    <property type="match status" value="1"/>
</dbReference>
<dbReference type="PANTHER" id="PTHR42788:SF17">
    <property type="entry name" value="ALIPHATIC SULFONATES IMPORT ATP-BINDING PROTEIN SSUB"/>
    <property type="match status" value="1"/>
</dbReference>
<gene>
    <name evidence="8" type="ORF">D7I43_15945</name>
    <name evidence="9" type="ORF">OG994_10015</name>
</gene>
<proteinExistence type="predicted"/>
<dbReference type="EMBL" id="CP108084">
    <property type="protein sequence ID" value="WUP51814.1"/>
    <property type="molecule type" value="Genomic_DNA"/>
</dbReference>
<accession>A0A420F0I4</accession>
<dbReference type="OrthoDB" id="3210486at2"/>